<evidence type="ECO:0000313" key="1">
    <source>
        <dbReference type="EMBL" id="WCM39440.1"/>
    </source>
</evidence>
<gene>
    <name evidence="1" type="ORF">GO600_04675</name>
</gene>
<dbReference type="RefSeq" id="WP_028493991.1">
    <property type="nucleotide sequence ID" value="NZ_CP046617.1"/>
</dbReference>
<proteinExistence type="predicted"/>
<sequence length="151" mass="15284">MKKLILGGLLALGFALAQAPYVGGHVGLFGTSGLNLLNGGLHAGVGLQGGLEVRGGVDFSSVFGVLLPGVNADVLMNLSMPGSPVVPYVGLGGNLWLWPNGSFFGAHGTLGLKYPIAGAPLTAFLEVQPGYAFAGAGAFVYYLKVGANYGF</sequence>
<dbReference type="EMBL" id="CP046617">
    <property type="protein sequence ID" value="WCM39440.1"/>
    <property type="molecule type" value="Genomic_DNA"/>
</dbReference>
<evidence type="ECO:0000313" key="2">
    <source>
        <dbReference type="Proteomes" id="UP001317488"/>
    </source>
</evidence>
<name>A0ABY7RP25_9DEIN</name>
<protein>
    <submittedName>
        <fullName evidence="1">Uncharacterized protein</fullName>
    </submittedName>
</protein>
<dbReference type="Proteomes" id="UP001317488">
    <property type="component" value="Chromosome"/>
</dbReference>
<organism evidence="1 2">
    <name type="scientific">Thermus antranikianii</name>
    <dbReference type="NCBI Taxonomy" id="88190"/>
    <lineage>
        <taxon>Bacteria</taxon>
        <taxon>Thermotogati</taxon>
        <taxon>Deinococcota</taxon>
        <taxon>Deinococci</taxon>
        <taxon>Thermales</taxon>
        <taxon>Thermaceae</taxon>
        <taxon>Thermus</taxon>
    </lineage>
</organism>
<accession>A0ABY7RP25</accession>
<keyword evidence="2" id="KW-1185">Reference proteome</keyword>
<reference evidence="1 2" key="1">
    <citation type="submission" date="2019-12" db="EMBL/GenBank/DDBJ databases">
        <authorList>
            <person name="An T."/>
        </authorList>
    </citation>
    <scope>NUCLEOTIDE SEQUENCE [LARGE SCALE GENOMIC DNA]</scope>
    <source>
        <strain evidence="1 2">JCM 19900</strain>
    </source>
</reference>